<keyword evidence="2" id="KW-1185">Reference proteome</keyword>
<organism evidence="1 2">
    <name type="scientific">Actinotalea lenta</name>
    <dbReference type="NCBI Taxonomy" id="3064654"/>
    <lineage>
        <taxon>Bacteria</taxon>
        <taxon>Bacillati</taxon>
        <taxon>Actinomycetota</taxon>
        <taxon>Actinomycetes</taxon>
        <taxon>Micrococcales</taxon>
        <taxon>Cellulomonadaceae</taxon>
        <taxon>Actinotalea</taxon>
    </lineage>
</organism>
<evidence type="ECO:0000313" key="1">
    <source>
        <dbReference type="EMBL" id="MDO8106968.1"/>
    </source>
</evidence>
<sequence>MTSADWVAASTRARAMARGRVGAGACRTAAATGEWSAALRVLAPTAAGPRLARCRTLAEADLAGRAALVWSVRVLAGWIPARGTGVVRALAAGAEVANLTAMAARLAGGQAHVAVQDGDVPLDLGALATAWPRLSGATSVAQLREALRRSPWGDPGSPEELPDVLTAVWLRRLVAEVPATRAWARCAAALLVARRSLLDQPPVPRLVAVLGPVLGRSWSAAHTPDALRSALSPAVARCLEGVTAADDLWRAEARLRGQVQADGFGLLRRGVPGPDVVVGAVAVLAVDSWRVTAALAAAAAGGASEVLDVVA</sequence>
<dbReference type="EMBL" id="JAUQYP010000001">
    <property type="protein sequence ID" value="MDO8106968.1"/>
    <property type="molecule type" value="Genomic_DNA"/>
</dbReference>
<comment type="caution">
    <text evidence="1">The sequence shown here is derived from an EMBL/GenBank/DDBJ whole genome shotgun (WGS) entry which is preliminary data.</text>
</comment>
<reference evidence="1 2" key="1">
    <citation type="submission" date="2023-07" db="EMBL/GenBank/DDBJ databases">
        <title>Description of novel actinomycetes strains, isolated from tidal flat sediment.</title>
        <authorList>
            <person name="Lu C."/>
        </authorList>
    </citation>
    <scope>NUCLEOTIDE SEQUENCE [LARGE SCALE GENOMIC DNA]</scope>
    <source>
        <strain evidence="1 2">SYSU T00b441</strain>
    </source>
</reference>
<gene>
    <name evidence="1" type="ORF">Q6348_07125</name>
</gene>
<dbReference type="RefSeq" id="WP_304600605.1">
    <property type="nucleotide sequence ID" value="NZ_JAUQYP010000001.1"/>
</dbReference>
<accession>A0ABT9D7X2</accession>
<proteinExistence type="predicted"/>
<name>A0ABT9D7X2_9CELL</name>
<protein>
    <submittedName>
        <fullName evidence="1">Uncharacterized protein</fullName>
    </submittedName>
</protein>
<dbReference type="Proteomes" id="UP001232536">
    <property type="component" value="Unassembled WGS sequence"/>
</dbReference>
<evidence type="ECO:0000313" key="2">
    <source>
        <dbReference type="Proteomes" id="UP001232536"/>
    </source>
</evidence>